<feature type="transmembrane region" description="Helical" evidence="1">
    <location>
        <begin position="329"/>
        <end position="347"/>
    </location>
</feature>
<sequence>MKFFNINLLDFTRIKSTVKRFPLTILSALIGTIFLIMSLSITDKDAYYVEIGTIAFVAIFGIFLFAFIKLFNEALKNYYDLKNIKNNYLVTILSYVIAIPILYGIVELVSCENGYLCDYDSNFIYGTLITALIVGCSFIGKFNYHKDYVAYVSKILQSFIVSNIYSFIVFVGISGIVFAFSSLFNVKFAENIYLKIFIFSFILFNVVTFLSDFPKVRDSYIEYKYPKAFRFLLVYILTPIVAIYTLILFAYFLKVILIQEIPNNIIVNLVLWFGVFSVFYLFFLSRIKNYEIINKFKKILPIAIIPLLLMMFFALILRIQEYGITENRFLSFAAGIWILLSLIYFIFYKDNSNITVPIFLFVIILISGIGPASATNLSIKSQSGRFVSILEKNNMIQRENIKQNPNIKSQDRREIVEIVSYMASKDRVDKLKYLPKDFKYEEENFKKLFGFSNIIRDNEYLGYNIDENEMENGSTNDMGINIEGYSRLIDANNSYDKVVRGDFKFVKNDKFIEVYKMVDKNYVFEFSIDLSKVKDNLKMLSKTKDRINPEDLAITEDGYKVIFKHIYFYNENVSNNAYVEFYLLVE</sequence>
<feature type="transmembrane region" description="Helical" evidence="1">
    <location>
        <begin position="21"/>
        <end position="41"/>
    </location>
</feature>
<dbReference type="Proteomes" id="UP000783742">
    <property type="component" value="Unassembled WGS sequence"/>
</dbReference>
<feature type="transmembrane region" description="Helical" evidence="1">
    <location>
        <begin position="164"/>
        <end position="186"/>
    </location>
</feature>
<feature type="transmembrane region" description="Helical" evidence="1">
    <location>
        <begin position="299"/>
        <end position="317"/>
    </location>
</feature>
<accession>A0ABS6FIS1</accession>
<name>A0ABS6FIS1_9FIRM</name>
<comment type="caution">
    <text evidence="2">The sequence shown here is derived from an EMBL/GenBank/DDBJ whole genome shotgun (WGS) entry which is preliminary data.</text>
</comment>
<protein>
    <submittedName>
        <fullName evidence="2">DUF4153 domain-containing protein</fullName>
    </submittedName>
</protein>
<proteinExistence type="predicted"/>
<feature type="transmembrane region" description="Helical" evidence="1">
    <location>
        <begin position="47"/>
        <end position="68"/>
    </location>
</feature>
<feature type="transmembrane region" description="Helical" evidence="1">
    <location>
        <begin position="192"/>
        <end position="210"/>
    </location>
</feature>
<keyword evidence="3" id="KW-1185">Reference proteome</keyword>
<evidence type="ECO:0000313" key="2">
    <source>
        <dbReference type="EMBL" id="MBU5669407.1"/>
    </source>
</evidence>
<feature type="transmembrane region" description="Helical" evidence="1">
    <location>
        <begin position="122"/>
        <end position="144"/>
    </location>
</feature>
<reference evidence="2 3" key="1">
    <citation type="submission" date="2021-06" db="EMBL/GenBank/DDBJ databases">
        <authorList>
            <person name="Sun Q."/>
            <person name="Li D."/>
        </authorList>
    </citation>
    <scope>NUCLEOTIDE SEQUENCE [LARGE SCALE GENOMIC DNA]</scope>
    <source>
        <strain evidence="2 3">MSJ-1</strain>
    </source>
</reference>
<evidence type="ECO:0000313" key="3">
    <source>
        <dbReference type="Proteomes" id="UP000783742"/>
    </source>
</evidence>
<evidence type="ECO:0000256" key="1">
    <source>
        <dbReference type="SAM" id="Phobius"/>
    </source>
</evidence>
<keyword evidence="1" id="KW-1133">Transmembrane helix</keyword>
<feature type="transmembrane region" description="Helical" evidence="1">
    <location>
        <begin position="88"/>
        <end position="110"/>
    </location>
</feature>
<gene>
    <name evidence="2" type="ORF">KQI68_06085</name>
</gene>
<feature type="transmembrane region" description="Helical" evidence="1">
    <location>
        <begin position="231"/>
        <end position="253"/>
    </location>
</feature>
<dbReference type="EMBL" id="JAHLQO010000004">
    <property type="protein sequence ID" value="MBU5669407.1"/>
    <property type="molecule type" value="Genomic_DNA"/>
</dbReference>
<dbReference type="Pfam" id="PF13687">
    <property type="entry name" value="DUF4153"/>
    <property type="match status" value="1"/>
</dbReference>
<keyword evidence="1" id="KW-0472">Membrane</keyword>
<dbReference type="InterPro" id="IPR025291">
    <property type="entry name" value="DUF4153"/>
</dbReference>
<feature type="transmembrane region" description="Helical" evidence="1">
    <location>
        <begin position="265"/>
        <end position="287"/>
    </location>
</feature>
<dbReference type="RefSeq" id="WP_216549241.1">
    <property type="nucleotide sequence ID" value="NZ_JAHLQO010000004.1"/>
</dbReference>
<organism evidence="2 3">
    <name type="scientific">Peptoniphilus ovalis</name>
    <dbReference type="NCBI Taxonomy" id="2841503"/>
    <lineage>
        <taxon>Bacteria</taxon>
        <taxon>Bacillati</taxon>
        <taxon>Bacillota</taxon>
        <taxon>Tissierellia</taxon>
        <taxon>Tissierellales</taxon>
        <taxon>Peptoniphilaceae</taxon>
        <taxon>Peptoniphilus</taxon>
    </lineage>
</organism>
<keyword evidence="1" id="KW-0812">Transmembrane</keyword>
<feature type="transmembrane region" description="Helical" evidence="1">
    <location>
        <begin position="354"/>
        <end position="374"/>
    </location>
</feature>